<evidence type="ECO:0008006" key="2">
    <source>
        <dbReference type="Google" id="ProtNLM"/>
    </source>
</evidence>
<organism evidence="1">
    <name type="scientific">Veillonella atypica</name>
    <dbReference type="NCBI Taxonomy" id="39777"/>
    <lineage>
        <taxon>Bacteria</taxon>
        <taxon>Bacillati</taxon>
        <taxon>Bacillota</taxon>
        <taxon>Negativicutes</taxon>
        <taxon>Veillonellales</taxon>
        <taxon>Veillonellaceae</taxon>
        <taxon>Veillonella</taxon>
    </lineage>
</organism>
<proteinExistence type="predicted"/>
<dbReference type="EMBL" id="CACRUN010000012">
    <property type="protein sequence ID" value="VYT95601.1"/>
    <property type="molecule type" value="Genomic_DNA"/>
</dbReference>
<name>A0A6N3AVC9_9FIRM</name>
<accession>A0A6N3AVC9</accession>
<dbReference type="RefSeq" id="WP_156718030.1">
    <property type="nucleotide sequence ID" value="NZ_CACRUN010000012.1"/>
</dbReference>
<protein>
    <recommendedName>
        <fullName evidence="2">CRISPR-associated RAMP protein, Csx10 family</fullName>
    </recommendedName>
</protein>
<reference evidence="1" key="1">
    <citation type="submission" date="2019-11" db="EMBL/GenBank/DDBJ databases">
        <authorList>
            <person name="Feng L."/>
        </authorList>
    </citation>
    <scope>NUCLEOTIDE SEQUENCE</scope>
    <source>
        <strain evidence="1">VatypicaLFYP47</strain>
    </source>
</reference>
<evidence type="ECO:0000313" key="1">
    <source>
        <dbReference type="EMBL" id="VYT95601.1"/>
    </source>
</evidence>
<gene>
    <name evidence="1" type="ORF">VALFYP47_00105</name>
</gene>
<sequence>MEQVSITIKIQSPTLIANTSTAGVLTSTRASIDGRILRGIFASHFIKSHNLGKEAHKNQSFMDLFYGSLRFVSAYKDTAKGTSFPAPLSLQKFKNADKKIGFRDGDIIDSYYAKEEFEQEAKQNLLGFKGVKGFIVLEADKCYPVSIETAIKLHMSRSSDDERKMGRSKDGNIFNYEYLEPNQVFVGTIIGPKTVLESFIREFPKVMECHIGRSRYTEYGQCSVEIGDIEPINSNIIYNNSKDNKYTYIRFHTPVIIGNQSLKEVVESAIQPILGPDVYVYSMCATYQEEQNFNSIWGVRSPSESAASAGTVIQLKKDTGWLNTDIKQLEQICYFGIGSRIQEGYGQCRLWSPNQFRLSKFDGIVHSDIGELHIESQTLIQQILEKYIVIEARMRAAEDVAKRLNKYDSSHYFASVLLDKIGNTRECGIGKLRTFIKQVMKEKKILYKTLRNVYIRQQYSIKHTGSQNLMQYIDTFDETVLLRKCIENTKNMALDILIKKSCIDKKRLSYIVSYEYWHYFLRHVRKQTAKRGTTIC</sequence>
<dbReference type="AlphaFoldDB" id="A0A6N3AVC9"/>